<organism evidence="3 4">
    <name type="scientific">Lithohypha guttulata</name>
    <dbReference type="NCBI Taxonomy" id="1690604"/>
    <lineage>
        <taxon>Eukaryota</taxon>
        <taxon>Fungi</taxon>
        <taxon>Dikarya</taxon>
        <taxon>Ascomycota</taxon>
        <taxon>Pezizomycotina</taxon>
        <taxon>Eurotiomycetes</taxon>
        <taxon>Chaetothyriomycetidae</taxon>
        <taxon>Chaetothyriales</taxon>
        <taxon>Trichomeriaceae</taxon>
        <taxon>Lithohypha</taxon>
    </lineage>
</organism>
<sequence>MNARQRQNALLLLDIIWAIQPINWEETATKSGYVQQEGGRSPGQKLQQDVRQVLSQTGKYKLENELLVLVGENNPPPKPRPGFAKMARPGGER</sequence>
<name>A0AAN7QAH1_9EURO</name>
<accession>A0AAN7QAH1</accession>
<feature type="signal peptide" evidence="2">
    <location>
        <begin position="1"/>
        <end position="24"/>
    </location>
</feature>
<evidence type="ECO:0000256" key="1">
    <source>
        <dbReference type="SAM" id="MobiDB-lite"/>
    </source>
</evidence>
<gene>
    <name evidence="3" type="ORF">LTR05_008380</name>
</gene>
<comment type="caution">
    <text evidence="3">The sequence shown here is derived from an EMBL/GenBank/DDBJ whole genome shotgun (WGS) entry which is preliminary data.</text>
</comment>
<dbReference type="EMBL" id="JAVRRJ010000012">
    <property type="protein sequence ID" value="KAK5080676.1"/>
    <property type="molecule type" value="Genomic_DNA"/>
</dbReference>
<keyword evidence="2" id="KW-0732">Signal</keyword>
<feature type="chain" id="PRO_5042913918" evidence="2">
    <location>
        <begin position="25"/>
        <end position="93"/>
    </location>
</feature>
<evidence type="ECO:0000256" key="2">
    <source>
        <dbReference type="SAM" id="SignalP"/>
    </source>
</evidence>
<evidence type="ECO:0000313" key="4">
    <source>
        <dbReference type="Proteomes" id="UP001309876"/>
    </source>
</evidence>
<feature type="region of interest" description="Disordered" evidence="1">
    <location>
        <begin position="71"/>
        <end position="93"/>
    </location>
</feature>
<dbReference type="AlphaFoldDB" id="A0AAN7QAH1"/>
<dbReference type="Proteomes" id="UP001309876">
    <property type="component" value="Unassembled WGS sequence"/>
</dbReference>
<protein>
    <submittedName>
        <fullName evidence="3">Uncharacterized protein</fullName>
    </submittedName>
</protein>
<keyword evidence="4" id="KW-1185">Reference proteome</keyword>
<reference evidence="3 4" key="1">
    <citation type="submission" date="2023-08" db="EMBL/GenBank/DDBJ databases">
        <title>Black Yeasts Isolated from many extreme environments.</title>
        <authorList>
            <person name="Coleine C."/>
            <person name="Stajich J.E."/>
            <person name="Selbmann L."/>
        </authorList>
    </citation>
    <scope>NUCLEOTIDE SEQUENCE [LARGE SCALE GENOMIC DNA]</scope>
    <source>
        <strain evidence="3 4">CCFEE 5910</strain>
    </source>
</reference>
<evidence type="ECO:0000313" key="3">
    <source>
        <dbReference type="EMBL" id="KAK5080676.1"/>
    </source>
</evidence>
<proteinExistence type="predicted"/>